<proteinExistence type="predicted"/>
<reference evidence="2" key="1">
    <citation type="journal article" date="2022" name="Int. J. Syst. Evol. Microbiol.">
        <title>Anaeromyxobacter oryzae sp. nov., Anaeromyxobacter diazotrophicus sp. nov. and Anaeromyxobacter paludicola sp. nov., isolated from paddy soils.</title>
        <authorList>
            <person name="Itoh H."/>
            <person name="Xu Z."/>
            <person name="Mise K."/>
            <person name="Masuda Y."/>
            <person name="Ushijima N."/>
            <person name="Hayakawa C."/>
            <person name="Shiratori Y."/>
            <person name="Senoo K."/>
        </authorList>
    </citation>
    <scope>NUCLEOTIDE SEQUENCE [LARGE SCALE GENOMIC DNA]</scope>
    <source>
        <strain evidence="2">Red232</strain>
    </source>
</reference>
<gene>
    <name evidence="1" type="ORF">AMOR_39490</name>
</gene>
<organism evidence="1 2">
    <name type="scientific">Anaeromyxobacter oryzae</name>
    <dbReference type="NCBI Taxonomy" id="2918170"/>
    <lineage>
        <taxon>Bacteria</taxon>
        <taxon>Pseudomonadati</taxon>
        <taxon>Myxococcota</taxon>
        <taxon>Myxococcia</taxon>
        <taxon>Myxococcales</taxon>
        <taxon>Cystobacterineae</taxon>
        <taxon>Anaeromyxobacteraceae</taxon>
        <taxon>Anaeromyxobacter</taxon>
    </lineage>
</organism>
<protein>
    <submittedName>
        <fullName evidence="1">Uncharacterized protein</fullName>
    </submittedName>
</protein>
<sequence length="114" mass="12906">MEAADWIRNHTLRYRKRTLPKPVSVAPDAAKPTTGVKKRARRLKTAKNLSGFVRAKMREVETDESIPKARRAKLLLDYAKLLAKLIESAAEEEQLRRAERVLAESRAQAASSRP</sequence>
<dbReference type="EMBL" id="AP025591">
    <property type="protein sequence ID" value="BDG04953.1"/>
    <property type="molecule type" value="Genomic_DNA"/>
</dbReference>
<dbReference type="Proteomes" id="UP001162891">
    <property type="component" value="Chromosome"/>
</dbReference>
<evidence type="ECO:0000313" key="1">
    <source>
        <dbReference type="EMBL" id="BDG04953.1"/>
    </source>
</evidence>
<evidence type="ECO:0000313" key="2">
    <source>
        <dbReference type="Proteomes" id="UP001162891"/>
    </source>
</evidence>
<name>A0ABM7WZM3_9BACT</name>
<keyword evidence="2" id="KW-1185">Reference proteome</keyword>
<accession>A0ABM7WZM3</accession>